<dbReference type="InterPro" id="IPR040521">
    <property type="entry name" value="KDZ"/>
</dbReference>
<dbReference type="eggNOG" id="ENOG502SEJH">
    <property type="taxonomic scope" value="Eukaryota"/>
</dbReference>
<feature type="transmembrane region" description="Helical" evidence="1">
    <location>
        <begin position="358"/>
        <end position="379"/>
    </location>
</feature>
<sequence length="407" mass="47666">MTINLPDCCPFEPEHGKLFCKKHASELKDAGIPDNLLGYARQIQKEVVATTMDCCNEDLTDEQHMALEDIFKRLNYQKKDSIATVDMQGSRELVSKYPGLLDENQEITLCRKDTGTSKRLRQWSRGYQFIISGGGHIEMFSPLYTSESPSQVFLFLVNYLAKKLEHVPVEKWKDVFIAYDNMCNLDRMKATKKDLPLPPPFNKMWSSVSKIIDSFHLRNHKGENCKLLYNPEKLKVVHENYNTQACEQTFSWLSRFHRILSSVPRVHNHFFLHRMVKKRNKYNSYCYSQGKKPVLPNVNHFIVYTGVYWCILVFTGVYWCLVVYTGVYWCLLVYTGVCWCLIVFSCVYWCLVVFTSVYWCILVFTSVYWCILVFTSVYWCLLVFTGVYWCLVVYTGVYWCIRVFAGV</sequence>
<feature type="transmembrane region" description="Helical" evidence="1">
    <location>
        <begin position="301"/>
        <end position="325"/>
    </location>
</feature>
<name>A0A1X7SY43_AMPQE</name>
<keyword evidence="1" id="KW-0472">Membrane</keyword>
<dbReference type="EnsemblMetazoa" id="Aqu2.1.07077_001">
    <property type="protein sequence ID" value="Aqu2.1.07077_001"/>
    <property type="gene ID" value="Aqu2.1.07077"/>
</dbReference>
<dbReference type="OrthoDB" id="10011386at2759"/>
<dbReference type="InParanoid" id="A0A1X7SY43"/>
<dbReference type="Pfam" id="PF18758">
    <property type="entry name" value="KDZ"/>
    <property type="match status" value="1"/>
</dbReference>
<accession>A0A1X7SY43</accession>
<evidence type="ECO:0000256" key="1">
    <source>
        <dbReference type="SAM" id="Phobius"/>
    </source>
</evidence>
<proteinExistence type="predicted"/>
<reference evidence="2" key="1">
    <citation type="submission" date="2017-05" db="UniProtKB">
        <authorList>
            <consortium name="EnsemblMetazoa"/>
        </authorList>
    </citation>
    <scope>IDENTIFICATION</scope>
</reference>
<dbReference type="AlphaFoldDB" id="A0A1X7SY43"/>
<keyword evidence="1" id="KW-0812">Transmembrane</keyword>
<feature type="transmembrane region" description="Helical" evidence="1">
    <location>
        <begin position="331"/>
        <end position="351"/>
    </location>
</feature>
<feature type="transmembrane region" description="Helical" evidence="1">
    <location>
        <begin position="385"/>
        <end position="405"/>
    </location>
</feature>
<evidence type="ECO:0000313" key="2">
    <source>
        <dbReference type="EnsemblMetazoa" id="Aqu2.1.07077_001"/>
    </source>
</evidence>
<organism evidence="2">
    <name type="scientific">Amphimedon queenslandica</name>
    <name type="common">Sponge</name>
    <dbReference type="NCBI Taxonomy" id="400682"/>
    <lineage>
        <taxon>Eukaryota</taxon>
        <taxon>Metazoa</taxon>
        <taxon>Porifera</taxon>
        <taxon>Demospongiae</taxon>
        <taxon>Heteroscleromorpha</taxon>
        <taxon>Haplosclerida</taxon>
        <taxon>Niphatidae</taxon>
        <taxon>Amphimedon</taxon>
    </lineage>
</organism>
<protein>
    <submittedName>
        <fullName evidence="2">Uncharacterized protein</fullName>
    </submittedName>
</protein>
<keyword evidence="1" id="KW-1133">Transmembrane helix</keyword>